<dbReference type="Gene3D" id="1.25.40.10">
    <property type="entry name" value="Tetratricopeptide repeat domain"/>
    <property type="match status" value="2"/>
</dbReference>
<name>A0A7E6FGS1_9MOLL</name>
<protein>
    <submittedName>
        <fullName evidence="3">Uncharacterized protein LOC115221489 isoform X1</fullName>
    </submittedName>
</protein>
<dbReference type="InterPro" id="IPR011990">
    <property type="entry name" value="TPR-like_helical_dom_sf"/>
</dbReference>
<dbReference type="AlphaFoldDB" id="A0A7E6FGS1"/>
<dbReference type="InterPro" id="IPR042342">
    <property type="entry name" value="TTC22"/>
</dbReference>
<dbReference type="Proteomes" id="UP000515154">
    <property type="component" value="Linkage group LG18"/>
</dbReference>
<keyword evidence="1" id="KW-0732">Signal</keyword>
<reference evidence="3" key="1">
    <citation type="submission" date="2025-08" db="UniProtKB">
        <authorList>
            <consortium name="RefSeq"/>
        </authorList>
    </citation>
    <scope>IDENTIFICATION</scope>
</reference>
<gene>
    <name evidence="3" type="primary">LOC115221489</name>
</gene>
<dbReference type="PANTHER" id="PTHR16253:SF0">
    <property type="entry name" value="TETRATRICOPEPTIDE REPEAT PROTEIN 22"/>
    <property type="match status" value="1"/>
</dbReference>
<evidence type="ECO:0000313" key="3">
    <source>
        <dbReference type="RefSeq" id="XP_036366951.1"/>
    </source>
</evidence>
<dbReference type="PANTHER" id="PTHR16253">
    <property type="entry name" value="TETRATRICOPEPTIDE REPEAT PROTEIN 22"/>
    <property type="match status" value="1"/>
</dbReference>
<accession>A0A7E6FGS1</accession>
<proteinExistence type="predicted"/>
<organism evidence="2 3">
    <name type="scientific">Octopus sinensis</name>
    <name type="common">East Asian common octopus</name>
    <dbReference type="NCBI Taxonomy" id="2607531"/>
    <lineage>
        <taxon>Eukaryota</taxon>
        <taxon>Metazoa</taxon>
        <taxon>Spiralia</taxon>
        <taxon>Lophotrochozoa</taxon>
        <taxon>Mollusca</taxon>
        <taxon>Cephalopoda</taxon>
        <taxon>Coleoidea</taxon>
        <taxon>Octopodiformes</taxon>
        <taxon>Octopoda</taxon>
        <taxon>Incirrata</taxon>
        <taxon>Octopodidae</taxon>
        <taxon>Octopus</taxon>
    </lineage>
</organism>
<evidence type="ECO:0000313" key="2">
    <source>
        <dbReference type="Proteomes" id="UP000515154"/>
    </source>
</evidence>
<feature type="signal peptide" evidence="1">
    <location>
        <begin position="1"/>
        <end position="24"/>
    </location>
</feature>
<dbReference type="RefSeq" id="XP_036366951.1">
    <property type="nucleotide sequence ID" value="XM_036511058.1"/>
</dbReference>
<feature type="chain" id="PRO_5028920129" evidence="1">
    <location>
        <begin position="25"/>
        <end position="744"/>
    </location>
</feature>
<sequence>MVMLFLIHILYIFTILFFFQDDESRRELYREKIQRFPNLMGEYFHYTKDHWLSLYKKLENSLSNDTVSGLEDEIRHKNTLVFIQWELNKNIEAERLANEVQETNPDNLLALTNLAFIHLYNENMNKLKEVMVYLNNLEKREDFQQIEAEGKMNVAYCLSRISFNDYERAIKLYKEASNFCPGNYSCLFGVALLQYRCLRKISDEDKKNTISTEAVQYLEKIRCAFPRCIDKILMGKTLALLALFKVRPSRKCNSHKNQEFSEKYVQRALHFAPDDRFVLEKCANFYKTLYKFDKAKELFVKAIEINATAFSHHHLGLTYQKIHIPEFTCFTAKKEFSVEENTLGKLIKYPRTIPELERNEFIGKIEYHFKEALKLSPENGAVLYDLILLYLALKEYENAQECCEQFKTNIKIQDISFNILYGRLYFILAEEENDEELKREFRDDGTDRFFLAIKSAIEFLPFQKKLKDIWGIKDIMTDVYKHGYIEYNEKLLELIESVEELRDDEELYNKLLVDCDKSELSRKLRKLCKNKQYFKAFLCLRFSEVKPHEVDVKLMKQIYVNLGKHFTETEPDCSKEFFRKCYELCFGFGSETNAKTGLACSKNDIVTNFHYDIYILTSPNSEELAENIGMNLDKYFGLKVTFGNRDYILGKYKTVNLRTILENSCNIGIYLEHSKTISPEFLTHTEYAKQIMEDRQPNIGQIFMISNHEDIEIPKHLESFPQLKCQSGHRDDIVNIFNFLCSLS</sequence>
<keyword evidence="2" id="KW-1185">Reference proteome</keyword>
<dbReference type="SUPFAM" id="SSF48452">
    <property type="entry name" value="TPR-like"/>
    <property type="match status" value="1"/>
</dbReference>
<evidence type="ECO:0000256" key="1">
    <source>
        <dbReference type="SAM" id="SignalP"/>
    </source>
</evidence>